<protein>
    <recommendedName>
        <fullName evidence="5">Pyosin/cloacin translocation domain-containing protein</fullName>
    </recommendedName>
</protein>
<dbReference type="Pfam" id="PF06958">
    <property type="entry name" value="Pyocin_S"/>
    <property type="match status" value="1"/>
</dbReference>
<evidence type="ECO:0000259" key="5">
    <source>
        <dbReference type="Pfam" id="PF06958"/>
    </source>
</evidence>
<dbReference type="InterPro" id="IPR016128">
    <property type="entry name" value="Pyosin/cloacin_T_dom"/>
</dbReference>
<dbReference type="EMBL" id="VCDN01000075">
    <property type="protein sequence ID" value="MDX7988921.1"/>
    <property type="molecule type" value="Genomic_DNA"/>
</dbReference>
<keyword evidence="1" id="KW-0929">Antimicrobial</keyword>
<gene>
    <name evidence="6" type="ORF">FE392_16590</name>
</gene>
<feature type="region of interest" description="Disordered" evidence="4">
    <location>
        <begin position="1"/>
        <end position="56"/>
    </location>
</feature>
<sequence>MTGQTPGLPIPEQRDWRDGAYVNPQQDPNEIAGNSTSTPIPDAGEHGPTKLTTPVPEEKDFRDYILVFPASNVPAIYVYLSSKSDNLINSEKSEEYYKRKIQEFESTLATEDVHGLRRHGPGTTLEQQKYRAKTGYTPDGRNGNPTDSTRFRSYKDQYETIQKAIPLYNPEIHKTGRVDFDMGKTVSEGYKKGGKEYFETSTVRAGFDKKTGKIYSIFGIEQ</sequence>
<dbReference type="Proteomes" id="UP001271890">
    <property type="component" value="Unassembled WGS sequence"/>
</dbReference>
<accession>A0ABU4SDW2</accession>
<evidence type="ECO:0000256" key="2">
    <source>
        <dbReference type="ARBA" id="ARBA00023022"/>
    </source>
</evidence>
<evidence type="ECO:0000256" key="3">
    <source>
        <dbReference type="ARBA" id="ARBA00023048"/>
    </source>
</evidence>
<reference evidence="7" key="1">
    <citation type="journal article" date="2024" name="Toxins">
        <title>Genome Sequence Analysis of Native Xenorhabdus Strains Isolated from Entomopathogenic Nematodes in Argentina.</title>
        <authorList>
            <person name="Palma L."/>
            <person name="Frizzo L."/>
            <person name="Kaiser S."/>
            <person name="Berry C."/>
            <person name="Caballero P."/>
            <person name="Bode H.B."/>
            <person name="Del Valle E.E."/>
        </authorList>
    </citation>
    <scope>NUCLEOTIDE SEQUENCE [LARGE SCALE GENOMIC DNA]</scope>
    <source>
        <strain evidence="7">12</strain>
    </source>
</reference>
<organism evidence="6 7">
    <name type="scientific">Xenorhabdus santafensis</name>
    <dbReference type="NCBI Taxonomy" id="2582833"/>
    <lineage>
        <taxon>Bacteria</taxon>
        <taxon>Pseudomonadati</taxon>
        <taxon>Pseudomonadota</taxon>
        <taxon>Gammaproteobacteria</taxon>
        <taxon>Enterobacterales</taxon>
        <taxon>Morganellaceae</taxon>
        <taxon>Xenorhabdus</taxon>
    </lineage>
</organism>
<keyword evidence="7" id="KW-1185">Reference proteome</keyword>
<name>A0ABU4SDW2_9GAMM</name>
<keyword evidence="2" id="KW-0044">Antibiotic</keyword>
<evidence type="ECO:0000256" key="1">
    <source>
        <dbReference type="ARBA" id="ARBA00022529"/>
    </source>
</evidence>
<dbReference type="InterPro" id="IPR036302">
    <property type="entry name" value="Pyosin/cloacin_T_dom_sf"/>
</dbReference>
<feature type="compositionally biased region" description="Polar residues" evidence="4">
    <location>
        <begin position="23"/>
        <end position="39"/>
    </location>
</feature>
<dbReference type="SUPFAM" id="SSF69369">
    <property type="entry name" value="Cloacin translocation domain"/>
    <property type="match status" value="1"/>
</dbReference>
<keyword evidence="3" id="KW-0078">Bacteriocin</keyword>
<evidence type="ECO:0000313" key="7">
    <source>
        <dbReference type="Proteomes" id="UP001271890"/>
    </source>
</evidence>
<feature type="domain" description="Pyosin/cloacin translocation" evidence="5">
    <location>
        <begin position="34"/>
        <end position="79"/>
    </location>
</feature>
<evidence type="ECO:0000256" key="4">
    <source>
        <dbReference type="SAM" id="MobiDB-lite"/>
    </source>
</evidence>
<comment type="caution">
    <text evidence="6">The sequence shown here is derived from an EMBL/GenBank/DDBJ whole genome shotgun (WGS) entry which is preliminary data.</text>
</comment>
<proteinExistence type="predicted"/>
<evidence type="ECO:0000313" key="6">
    <source>
        <dbReference type="EMBL" id="MDX7988921.1"/>
    </source>
</evidence>